<protein>
    <submittedName>
        <fullName evidence="1">Uncharacterized protein</fullName>
    </submittedName>
</protein>
<organism evidence="1">
    <name type="scientific">Anguilla anguilla</name>
    <name type="common">European freshwater eel</name>
    <name type="synonym">Muraena anguilla</name>
    <dbReference type="NCBI Taxonomy" id="7936"/>
    <lineage>
        <taxon>Eukaryota</taxon>
        <taxon>Metazoa</taxon>
        <taxon>Chordata</taxon>
        <taxon>Craniata</taxon>
        <taxon>Vertebrata</taxon>
        <taxon>Euteleostomi</taxon>
        <taxon>Actinopterygii</taxon>
        <taxon>Neopterygii</taxon>
        <taxon>Teleostei</taxon>
        <taxon>Anguilliformes</taxon>
        <taxon>Anguillidae</taxon>
        <taxon>Anguilla</taxon>
    </lineage>
</organism>
<reference evidence="1" key="1">
    <citation type="submission" date="2014-11" db="EMBL/GenBank/DDBJ databases">
        <authorList>
            <person name="Amaro Gonzalez C."/>
        </authorList>
    </citation>
    <scope>NUCLEOTIDE SEQUENCE</scope>
</reference>
<dbReference type="EMBL" id="GBXM01087338">
    <property type="protein sequence ID" value="JAH21239.1"/>
    <property type="molecule type" value="Transcribed_RNA"/>
</dbReference>
<sequence length="44" mass="4926">MLNESQSSSVTLLFTCIAFSFSAELHTHTNLSKKSFAFCLISPW</sequence>
<name>A0A0E9QWN8_ANGAN</name>
<evidence type="ECO:0000313" key="1">
    <source>
        <dbReference type="EMBL" id="JAH21239.1"/>
    </source>
</evidence>
<accession>A0A0E9QWN8</accession>
<reference evidence="1" key="2">
    <citation type="journal article" date="2015" name="Fish Shellfish Immunol.">
        <title>Early steps in the European eel (Anguilla anguilla)-Vibrio vulnificus interaction in the gills: Role of the RtxA13 toxin.</title>
        <authorList>
            <person name="Callol A."/>
            <person name="Pajuelo D."/>
            <person name="Ebbesson L."/>
            <person name="Teles M."/>
            <person name="MacKenzie S."/>
            <person name="Amaro C."/>
        </authorList>
    </citation>
    <scope>NUCLEOTIDE SEQUENCE</scope>
</reference>
<proteinExistence type="predicted"/>
<dbReference type="AlphaFoldDB" id="A0A0E9QWN8"/>